<protein>
    <submittedName>
        <fullName evidence="1">Uncharacterized protein</fullName>
    </submittedName>
</protein>
<name>A0A7U7GD42_9GAMM</name>
<keyword evidence="2" id="KW-1185">Reference proteome</keyword>
<dbReference type="AlphaFoldDB" id="A0A7U7GD42"/>
<evidence type="ECO:0000313" key="1">
    <source>
        <dbReference type="EMBL" id="CDH45868.1"/>
    </source>
</evidence>
<accession>A0A7U7GD42</accession>
<comment type="caution">
    <text evidence="1">The sequence shown here is derived from an EMBL/GenBank/DDBJ whole genome shotgun (WGS) entry which is preliminary data.</text>
</comment>
<organism evidence="1 2">
    <name type="scientific">Candidatus Contendobacter odensis Run_B_J11</name>
    <dbReference type="NCBI Taxonomy" id="1400861"/>
    <lineage>
        <taxon>Bacteria</taxon>
        <taxon>Pseudomonadati</taxon>
        <taxon>Pseudomonadota</taxon>
        <taxon>Gammaproteobacteria</taxon>
        <taxon>Candidatus Competibacteraceae</taxon>
        <taxon>Candidatus Contendibacter</taxon>
    </lineage>
</organism>
<gene>
    <name evidence="1" type="ORF">BN874_2990007</name>
</gene>
<dbReference type="EMBL" id="CBTK010000222">
    <property type="protein sequence ID" value="CDH45868.1"/>
    <property type="molecule type" value="Genomic_DNA"/>
</dbReference>
<proteinExistence type="predicted"/>
<reference evidence="1 2" key="1">
    <citation type="journal article" date="2014" name="ISME J.">
        <title>Candidatus Competibacter-lineage genomes retrieved from metagenomes reveal functional metabolic diversity.</title>
        <authorList>
            <person name="McIlroy S.J."/>
            <person name="Albertsen M."/>
            <person name="Andresen E.K."/>
            <person name="Saunders A.M."/>
            <person name="Kristiansen R."/>
            <person name="Stokholm-Bjerregaard M."/>
            <person name="Nielsen K.L."/>
            <person name="Nielsen P.H."/>
        </authorList>
    </citation>
    <scope>NUCLEOTIDE SEQUENCE [LARGE SCALE GENOMIC DNA]</scope>
    <source>
        <strain evidence="1 2">Run_B_J11</strain>
    </source>
</reference>
<sequence length="27" mass="3296">MIKLSFSRDRELLTTEYLSSYKERLIC</sequence>
<dbReference type="Proteomes" id="UP000019184">
    <property type="component" value="Unassembled WGS sequence"/>
</dbReference>
<evidence type="ECO:0000313" key="2">
    <source>
        <dbReference type="Proteomes" id="UP000019184"/>
    </source>
</evidence>